<dbReference type="PANTHER" id="PTHR11690">
    <property type="entry name" value="AMILORIDE-SENSITIVE SODIUM CHANNEL-RELATED"/>
    <property type="match status" value="1"/>
</dbReference>
<keyword evidence="4 11" id="KW-0812">Transmembrane</keyword>
<protein>
    <submittedName>
        <fullName evidence="14">SCNN1G</fullName>
    </submittedName>
</protein>
<dbReference type="Gene3D" id="2.60.470.10">
    <property type="entry name" value="Acid-sensing ion channels like domains"/>
    <property type="match status" value="1"/>
</dbReference>
<keyword evidence="8 13" id="KW-0472">Membrane</keyword>
<sequence>MTDNQQNRIKLTPKLKKVVQNFSESTSAHGPPKIVGHKYVVGKICWVLLFITGICVFTYFCCKLIIQYQQYESTFQVEMKYGQIPFPAVSFCNLNPFRLDKLPPSELLDVGNIEGFYAFAQKEAEAQCQLNNYVEALRSQNSEMTTEYRNSTLANSSTSKNRDNTTLPSRKKRSSGSFSHPPFFYKDLEEVYSPPPKWPSPVDSNFFALGSPDYTRILAFYRLYYSQTLNDEDILTTYSHELPEMLQECSFQGKQCDSGYFYKFFDKRFGNCFTFNSGLNGDIAKANVAGPTNGLTLSFFVNQENYIPMMAQEAGMRVLLHRQGETPQMEDYGFNAATGLRTSVAMSYSTTTRLADAHYSNCTSDSSLNDIYPGTYSRLACYKSCAQKLTLNECGCGNIEFRVPRGEPACNLTMYWDCMYEMKNNFDYEVNCTCPLPCDEYQYHYTLSTAEWPSINFEPFWTIPREYESELLKKAIENQTRERIKGEFVSLEIYFDSLFYTKYYEKASMTLEDLIGSIGGHLGLWIGMSVISFVEVFELIAGLCAACGKYFHKRRSASSDTPDDETEM</sequence>
<evidence type="ECO:0000256" key="12">
    <source>
        <dbReference type="SAM" id="MobiDB-lite"/>
    </source>
</evidence>
<keyword evidence="15" id="KW-1185">Reference proteome</keyword>
<dbReference type="InterPro" id="IPR001873">
    <property type="entry name" value="ENaC"/>
</dbReference>
<dbReference type="PANTHER" id="PTHR11690:SF248">
    <property type="entry name" value="PICKPOCKET 17, ISOFORM A"/>
    <property type="match status" value="1"/>
</dbReference>
<evidence type="ECO:0000313" key="15">
    <source>
        <dbReference type="Proteomes" id="UP000593567"/>
    </source>
</evidence>
<keyword evidence="3 11" id="KW-0894">Sodium channel</keyword>
<evidence type="ECO:0000256" key="2">
    <source>
        <dbReference type="ARBA" id="ARBA00022448"/>
    </source>
</evidence>
<evidence type="ECO:0000256" key="9">
    <source>
        <dbReference type="ARBA" id="ARBA00023201"/>
    </source>
</evidence>
<gene>
    <name evidence="14" type="ORF">EB796_008147</name>
</gene>
<name>A0A7J7K5T8_BUGNE</name>
<keyword evidence="6" id="KW-0915">Sodium</keyword>
<comment type="subcellular location">
    <subcellularLocation>
        <location evidence="1">Membrane</location>
        <topology evidence="1">Multi-pass membrane protein</topology>
    </subcellularLocation>
</comment>
<keyword evidence="7 11" id="KW-0406">Ion transport</keyword>
<feature type="transmembrane region" description="Helical" evidence="13">
    <location>
        <begin position="40"/>
        <end position="60"/>
    </location>
</feature>
<dbReference type="GO" id="GO:0015280">
    <property type="term" value="F:ligand-gated sodium channel activity"/>
    <property type="evidence" value="ECO:0007669"/>
    <property type="project" value="TreeGrafter"/>
</dbReference>
<evidence type="ECO:0000256" key="5">
    <source>
        <dbReference type="ARBA" id="ARBA00022989"/>
    </source>
</evidence>
<evidence type="ECO:0000256" key="11">
    <source>
        <dbReference type="RuleBase" id="RU000679"/>
    </source>
</evidence>
<keyword evidence="10 11" id="KW-0407">Ion channel</keyword>
<keyword evidence="9 11" id="KW-0739">Sodium transport</keyword>
<evidence type="ECO:0000256" key="7">
    <source>
        <dbReference type="ARBA" id="ARBA00023065"/>
    </source>
</evidence>
<organism evidence="14 15">
    <name type="scientific">Bugula neritina</name>
    <name type="common">Brown bryozoan</name>
    <name type="synonym">Sertularia neritina</name>
    <dbReference type="NCBI Taxonomy" id="10212"/>
    <lineage>
        <taxon>Eukaryota</taxon>
        <taxon>Metazoa</taxon>
        <taxon>Spiralia</taxon>
        <taxon>Lophotrochozoa</taxon>
        <taxon>Bryozoa</taxon>
        <taxon>Gymnolaemata</taxon>
        <taxon>Cheilostomatida</taxon>
        <taxon>Flustrina</taxon>
        <taxon>Buguloidea</taxon>
        <taxon>Bugulidae</taxon>
        <taxon>Bugula</taxon>
    </lineage>
</organism>
<feature type="compositionally biased region" description="Polar residues" evidence="12">
    <location>
        <begin position="147"/>
        <end position="168"/>
    </location>
</feature>
<evidence type="ECO:0000256" key="8">
    <source>
        <dbReference type="ARBA" id="ARBA00023136"/>
    </source>
</evidence>
<evidence type="ECO:0000256" key="6">
    <source>
        <dbReference type="ARBA" id="ARBA00023053"/>
    </source>
</evidence>
<dbReference type="Gene3D" id="1.10.287.770">
    <property type="entry name" value="YojJ-like"/>
    <property type="match status" value="1"/>
</dbReference>
<keyword evidence="5 13" id="KW-1133">Transmembrane helix</keyword>
<dbReference type="EMBL" id="VXIV02001302">
    <property type="protein sequence ID" value="KAF6033545.1"/>
    <property type="molecule type" value="Genomic_DNA"/>
</dbReference>
<dbReference type="OrthoDB" id="6021021at2759"/>
<accession>A0A7J7K5T8</accession>
<evidence type="ECO:0000256" key="3">
    <source>
        <dbReference type="ARBA" id="ARBA00022461"/>
    </source>
</evidence>
<feature type="region of interest" description="Disordered" evidence="12">
    <location>
        <begin position="147"/>
        <end position="178"/>
    </location>
</feature>
<reference evidence="14" key="1">
    <citation type="submission" date="2020-06" db="EMBL/GenBank/DDBJ databases">
        <title>Draft genome of Bugula neritina, a colonial animal packing powerful symbionts and potential medicines.</title>
        <authorList>
            <person name="Rayko M."/>
        </authorList>
    </citation>
    <scope>NUCLEOTIDE SEQUENCE [LARGE SCALE GENOMIC DNA]</scope>
    <source>
        <strain evidence="14">Kwan_BN1</strain>
    </source>
</reference>
<comment type="caution">
    <text evidence="14">The sequence shown here is derived from an EMBL/GenBank/DDBJ whole genome shotgun (WGS) entry which is preliminary data.</text>
</comment>
<evidence type="ECO:0000256" key="4">
    <source>
        <dbReference type="ARBA" id="ARBA00022692"/>
    </source>
</evidence>
<dbReference type="PRINTS" id="PR01078">
    <property type="entry name" value="AMINACHANNEL"/>
</dbReference>
<evidence type="ECO:0000256" key="10">
    <source>
        <dbReference type="ARBA" id="ARBA00023303"/>
    </source>
</evidence>
<dbReference type="Pfam" id="PF00858">
    <property type="entry name" value="ASC"/>
    <property type="match status" value="1"/>
</dbReference>
<evidence type="ECO:0000256" key="1">
    <source>
        <dbReference type="ARBA" id="ARBA00004141"/>
    </source>
</evidence>
<proteinExistence type="inferred from homology"/>
<keyword evidence="2 11" id="KW-0813">Transport</keyword>
<evidence type="ECO:0000313" key="14">
    <source>
        <dbReference type="EMBL" id="KAF6033545.1"/>
    </source>
</evidence>
<evidence type="ECO:0000256" key="13">
    <source>
        <dbReference type="SAM" id="Phobius"/>
    </source>
</evidence>
<comment type="similarity">
    <text evidence="11">Belongs to the amiloride-sensitive sodium channel (TC 1.A.6) family.</text>
</comment>
<dbReference type="GO" id="GO:0005886">
    <property type="term" value="C:plasma membrane"/>
    <property type="evidence" value="ECO:0007669"/>
    <property type="project" value="TreeGrafter"/>
</dbReference>
<dbReference type="Proteomes" id="UP000593567">
    <property type="component" value="Unassembled WGS sequence"/>
</dbReference>
<feature type="transmembrane region" description="Helical" evidence="13">
    <location>
        <begin position="522"/>
        <end position="546"/>
    </location>
</feature>
<dbReference type="AlphaFoldDB" id="A0A7J7K5T8"/>